<evidence type="ECO:0000256" key="1">
    <source>
        <dbReference type="ARBA" id="ARBA00004267"/>
    </source>
</evidence>
<dbReference type="GO" id="GO:0000930">
    <property type="term" value="C:gamma-tubulin complex"/>
    <property type="evidence" value="ECO:0007669"/>
    <property type="project" value="TreeGrafter"/>
</dbReference>
<keyword evidence="3 6" id="KW-0963">Cytoplasm</keyword>
<dbReference type="GO" id="GO:0031122">
    <property type="term" value="P:cytoplasmic microtubule organization"/>
    <property type="evidence" value="ECO:0007669"/>
    <property type="project" value="TreeGrafter"/>
</dbReference>
<dbReference type="GO" id="GO:0007020">
    <property type="term" value="P:microtubule nucleation"/>
    <property type="evidence" value="ECO:0007669"/>
    <property type="project" value="InterPro"/>
</dbReference>
<dbReference type="InterPro" id="IPR040457">
    <property type="entry name" value="GCP_C"/>
</dbReference>
<sequence length="237" mass="28032">MPRYNQVFQYLLRLKRIQLELEKTWALAMHRDRRDFVARRRKEAGNLERRNEQQYQRMSMWQLRQHMTYLITNLQFYIQVDVIESQSKLLQERIEASKDFTELTRFHQEYLSALITQSFLDTGSISRILDLIIKLCWQLCKLIEASDATPDTAEIESLAKLFRQRSISLFTILSSSKLSGSQRAPFLRQFLLRLNYNNYFHNQAHKQISRAPATPLRAASMRPPLLGEVHSMPSIIL</sequence>
<gene>
    <name evidence="8" type="ORF">CBR_g8601</name>
</gene>
<dbReference type="OMA" id="NEIMGIC"/>
<dbReference type="InterPro" id="IPR007259">
    <property type="entry name" value="GCP"/>
</dbReference>
<comment type="subcellular location">
    <subcellularLocation>
        <location evidence="1 6">Cytoplasm</location>
        <location evidence="1 6">Cytoskeleton</location>
        <location evidence="1 6">Microtubule organizing center</location>
    </subcellularLocation>
</comment>
<dbReference type="GO" id="GO:0005874">
    <property type="term" value="C:microtubule"/>
    <property type="evidence" value="ECO:0007669"/>
    <property type="project" value="UniProtKB-KW"/>
</dbReference>
<feature type="domain" description="Gamma tubulin complex component C-terminal" evidence="7">
    <location>
        <begin position="1"/>
        <end position="200"/>
    </location>
</feature>
<name>A0A388JRY8_CHABU</name>
<dbReference type="AlphaFoldDB" id="A0A388JRY8"/>
<evidence type="ECO:0000256" key="6">
    <source>
        <dbReference type="RuleBase" id="RU363050"/>
    </source>
</evidence>
<dbReference type="Gene3D" id="1.20.120.1900">
    <property type="entry name" value="Gamma-tubulin complex, C-terminal domain"/>
    <property type="match status" value="1"/>
</dbReference>
<proteinExistence type="inferred from homology"/>
<dbReference type="PANTHER" id="PTHR19302:SF27">
    <property type="entry name" value="GAMMA-TUBULIN COMPLEX COMPONENT 4"/>
    <property type="match status" value="1"/>
</dbReference>
<dbReference type="InterPro" id="IPR042241">
    <property type="entry name" value="GCP_C_sf"/>
</dbReference>
<dbReference type="EMBL" id="BFEA01000012">
    <property type="protein sequence ID" value="GBG60579.1"/>
    <property type="molecule type" value="Genomic_DNA"/>
</dbReference>
<dbReference type="GO" id="GO:0051225">
    <property type="term" value="P:spindle assembly"/>
    <property type="evidence" value="ECO:0007669"/>
    <property type="project" value="TreeGrafter"/>
</dbReference>
<protein>
    <recommendedName>
        <fullName evidence="6">Gamma-tubulin complex component</fullName>
    </recommendedName>
</protein>
<dbReference type="GO" id="GO:0051321">
    <property type="term" value="P:meiotic cell cycle"/>
    <property type="evidence" value="ECO:0007669"/>
    <property type="project" value="TreeGrafter"/>
</dbReference>
<organism evidence="8 9">
    <name type="scientific">Chara braunii</name>
    <name type="common">Braun's stonewort</name>
    <dbReference type="NCBI Taxonomy" id="69332"/>
    <lineage>
        <taxon>Eukaryota</taxon>
        <taxon>Viridiplantae</taxon>
        <taxon>Streptophyta</taxon>
        <taxon>Charophyceae</taxon>
        <taxon>Charales</taxon>
        <taxon>Characeae</taxon>
        <taxon>Chara</taxon>
    </lineage>
</organism>
<evidence type="ECO:0000256" key="2">
    <source>
        <dbReference type="ARBA" id="ARBA00010337"/>
    </source>
</evidence>
<evidence type="ECO:0000256" key="5">
    <source>
        <dbReference type="ARBA" id="ARBA00023212"/>
    </source>
</evidence>
<keyword evidence="5 6" id="KW-0206">Cytoskeleton</keyword>
<comment type="function">
    <text evidence="6">Component of the gamma-tubulin ring complex (gTuRC) which mediates microtubule nucleation.</text>
</comment>
<dbReference type="Gramene" id="GBG60579">
    <property type="protein sequence ID" value="GBG60579"/>
    <property type="gene ID" value="CBR_g8601"/>
</dbReference>
<dbReference type="Pfam" id="PF04130">
    <property type="entry name" value="GCP_C_terminal"/>
    <property type="match status" value="1"/>
</dbReference>
<dbReference type="GO" id="GO:0043015">
    <property type="term" value="F:gamma-tubulin binding"/>
    <property type="evidence" value="ECO:0007669"/>
    <property type="project" value="InterPro"/>
</dbReference>
<keyword evidence="9" id="KW-1185">Reference proteome</keyword>
<evidence type="ECO:0000259" key="7">
    <source>
        <dbReference type="Pfam" id="PF04130"/>
    </source>
</evidence>
<evidence type="ECO:0000256" key="3">
    <source>
        <dbReference type="ARBA" id="ARBA00022490"/>
    </source>
</evidence>
<evidence type="ECO:0000313" key="9">
    <source>
        <dbReference type="Proteomes" id="UP000265515"/>
    </source>
</evidence>
<dbReference type="PANTHER" id="PTHR19302">
    <property type="entry name" value="GAMMA TUBULIN COMPLEX PROTEIN"/>
    <property type="match status" value="1"/>
</dbReference>
<dbReference type="OrthoDB" id="78652at2759"/>
<keyword evidence="4 6" id="KW-0493">Microtubule</keyword>
<accession>A0A388JRY8</accession>
<dbReference type="GO" id="GO:0000278">
    <property type="term" value="P:mitotic cell cycle"/>
    <property type="evidence" value="ECO:0007669"/>
    <property type="project" value="TreeGrafter"/>
</dbReference>
<dbReference type="GO" id="GO:0000922">
    <property type="term" value="C:spindle pole"/>
    <property type="evidence" value="ECO:0007669"/>
    <property type="project" value="InterPro"/>
</dbReference>
<comment type="caution">
    <text evidence="8">The sequence shown here is derived from an EMBL/GenBank/DDBJ whole genome shotgun (WGS) entry which is preliminary data.</text>
</comment>
<evidence type="ECO:0000313" key="8">
    <source>
        <dbReference type="EMBL" id="GBG60579.1"/>
    </source>
</evidence>
<dbReference type="STRING" id="69332.A0A388JRY8"/>
<dbReference type="Proteomes" id="UP000265515">
    <property type="component" value="Unassembled WGS sequence"/>
</dbReference>
<evidence type="ECO:0000256" key="4">
    <source>
        <dbReference type="ARBA" id="ARBA00022701"/>
    </source>
</evidence>
<dbReference type="GO" id="GO:0051011">
    <property type="term" value="F:microtubule minus-end binding"/>
    <property type="evidence" value="ECO:0007669"/>
    <property type="project" value="TreeGrafter"/>
</dbReference>
<reference evidence="8 9" key="1">
    <citation type="journal article" date="2018" name="Cell">
        <title>The Chara Genome: Secondary Complexity and Implications for Plant Terrestrialization.</title>
        <authorList>
            <person name="Nishiyama T."/>
            <person name="Sakayama H."/>
            <person name="Vries J.D."/>
            <person name="Buschmann H."/>
            <person name="Saint-Marcoux D."/>
            <person name="Ullrich K.K."/>
            <person name="Haas F.B."/>
            <person name="Vanderstraeten L."/>
            <person name="Becker D."/>
            <person name="Lang D."/>
            <person name="Vosolsobe S."/>
            <person name="Rombauts S."/>
            <person name="Wilhelmsson P.K.I."/>
            <person name="Janitza P."/>
            <person name="Kern R."/>
            <person name="Heyl A."/>
            <person name="Rumpler F."/>
            <person name="Villalobos L.I.A.C."/>
            <person name="Clay J.M."/>
            <person name="Skokan R."/>
            <person name="Toyoda A."/>
            <person name="Suzuki Y."/>
            <person name="Kagoshima H."/>
            <person name="Schijlen E."/>
            <person name="Tajeshwar N."/>
            <person name="Catarino B."/>
            <person name="Hetherington A.J."/>
            <person name="Saltykova A."/>
            <person name="Bonnot C."/>
            <person name="Breuninger H."/>
            <person name="Symeonidi A."/>
            <person name="Radhakrishnan G.V."/>
            <person name="Van Nieuwerburgh F."/>
            <person name="Deforce D."/>
            <person name="Chang C."/>
            <person name="Karol K.G."/>
            <person name="Hedrich R."/>
            <person name="Ulvskov P."/>
            <person name="Glockner G."/>
            <person name="Delwiche C.F."/>
            <person name="Petrasek J."/>
            <person name="Van de Peer Y."/>
            <person name="Friml J."/>
            <person name="Beilby M."/>
            <person name="Dolan L."/>
            <person name="Kohara Y."/>
            <person name="Sugano S."/>
            <person name="Fujiyama A."/>
            <person name="Delaux P.-M."/>
            <person name="Quint M."/>
            <person name="TheiBen G."/>
            <person name="Hagemann M."/>
            <person name="Harholt J."/>
            <person name="Dunand C."/>
            <person name="Zachgo S."/>
            <person name="Langdale J."/>
            <person name="Maumus F."/>
            <person name="Straeten D.V.D."/>
            <person name="Gould S.B."/>
            <person name="Rensing S.A."/>
        </authorList>
    </citation>
    <scope>NUCLEOTIDE SEQUENCE [LARGE SCALE GENOMIC DNA]</scope>
    <source>
        <strain evidence="8 9">S276</strain>
    </source>
</reference>
<comment type="similarity">
    <text evidence="2 6">Belongs to the TUBGCP family.</text>
</comment>